<dbReference type="Gene3D" id="3.40.50.200">
    <property type="entry name" value="Peptidase S8/S53 domain"/>
    <property type="match status" value="1"/>
</dbReference>
<evidence type="ECO:0000313" key="4">
    <source>
        <dbReference type="Proteomes" id="UP000460287"/>
    </source>
</evidence>
<dbReference type="RefSeq" id="WP_154532074.1">
    <property type="nucleotide sequence ID" value="NZ_JAQXTV010000193.1"/>
</dbReference>
<keyword evidence="4" id="KW-1185">Reference proteome</keyword>
<dbReference type="EMBL" id="VULX01000024">
    <property type="protein sequence ID" value="MSR92178.1"/>
    <property type="molecule type" value="Genomic_DNA"/>
</dbReference>
<accession>A0A7X2T2P8</accession>
<comment type="similarity">
    <text evidence="1">Belongs to the peptidase S8 family.</text>
</comment>
<protein>
    <recommendedName>
        <fullName evidence="5">Peptidase S8/S53 domain-containing protein</fullName>
    </recommendedName>
</protein>
<sequence>MTTAKELTQITNVWKNLKYKGEGLVAAVIDTGVDYTHKDFKAPSDKSKLKIKKKDYDVGKKTLKVKMLKEKLH</sequence>
<reference evidence="3 4" key="1">
    <citation type="submission" date="2019-08" db="EMBL/GenBank/DDBJ databases">
        <title>In-depth cultivation of the pig gut microbiome towards novel bacterial diversity and tailored functional studies.</title>
        <authorList>
            <person name="Wylensek D."/>
            <person name="Hitch T.C.A."/>
            <person name="Clavel T."/>
        </authorList>
    </citation>
    <scope>NUCLEOTIDE SEQUENCE [LARGE SCALE GENOMIC DNA]</scope>
    <source>
        <strain evidence="3 4">WCA-383-APC-5B</strain>
    </source>
</reference>
<gene>
    <name evidence="3" type="ORF">FYJ33_12425</name>
</gene>
<dbReference type="GO" id="GO:0004252">
    <property type="term" value="F:serine-type endopeptidase activity"/>
    <property type="evidence" value="ECO:0007669"/>
    <property type="project" value="InterPro"/>
</dbReference>
<dbReference type="SUPFAM" id="SSF52743">
    <property type="entry name" value="Subtilisin-like"/>
    <property type="match status" value="1"/>
</dbReference>
<dbReference type="AlphaFoldDB" id="A0A7X2T2P8"/>
<dbReference type="InterPro" id="IPR036852">
    <property type="entry name" value="Peptidase_S8/S53_dom_sf"/>
</dbReference>
<dbReference type="GO" id="GO:0006508">
    <property type="term" value="P:proteolysis"/>
    <property type="evidence" value="ECO:0007669"/>
    <property type="project" value="InterPro"/>
</dbReference>
<evidence type="ECO:0000313" key="3">
    <source>
        <dbReference type="EMBL" id="MSR92178.1"/>
    </source>
</evidence>
<organism evidence="3 4">
    <name type="scientific">Inconstantimicrobium porci</name>
    <dbReference type="NCBI Taxonomy" id="2652291"/>
    <lineage>
        <taxon>Bacteria</taxon>
        <taxon>Bacillati</taxon>
        <taxon>Bacillota</taxon>
        <taxon>Clostridia</taxon>
        <taxon>Eubacteriales</taxon>
        <taxon>Clostridiaceae</taxon>
        <taxon>Inconstantimicrobium</taxon>
    </lineage>
</organism>
<name>A0A7X2T2P8_9CLOT</name>
<evidence type="ECO:0000256" key="1">
    <source>
        <dbReference type="ARBA" id="ARBA00011073"/>
    </source>
</evidence>
<keyword evidence="2" id="KW-0378">Hydrolase</keyword>
<dbReference type="Proteomes" id="UP000460287">
    <property type="component" value="Unassembled WGS sequence"/>
</dbReference>
<evidence type="ECO:0008006" key="5">
    <source>
        <dbReference type="Google" id="ProtNLM"/>
    </source>
</evidence>
<dbReference type="PROSITE" id="PS00136">
    <property type="entry name" value="SUBTILASE_ASP"/>
    <property type="match status" value="1"/>
</dbReference>
<comment type="caution">
    <text evidence="3">The sequence shown here is derived from an EMBL/GenBank/DDBJ whole genome shotgun (WGS) entry which is preliminary data.</text>
</comment>
<evidence type="ECO:0000256" key="2">
    <source>
        <dbReference type="ARBA" id="ARBA00022801"/>
    </source>
</evidence>
<proteinExistence type="inferred from homology"/>
<dbReference type="InterPro" id="IPR023827">
    <property type="entry name" value="Peptidase_S8_Asp-AS"/>
</dbReference>